<comment type="caution">
    <text evidence="2">The sequence shown here is derived from an EMBL/GenBank/DDBJ whole genome shotgun (WGS) entry which is preliminary data.</text>
</comment>
<comment type="similarity">
    <text evidence="1">Belongs to the UPF0231 family.</text>
</comment>
<dbReference type="Pfam" id="PF06062">
    <property type="entry name" value="UPF0231"/>
    <property type="match status" value="1"/>
</dbReference>
<gene>
    <name evidence="2" type="ORF">H6G05_00310</name>
</gene>
<dbReference type="RefSeq" id="WP_190575271.1">
    <property type="nucleotide sequence ID" value="NZ_CAWPQU010000001.1"/>
</dbReference>
<evidence type="ECO:0000313" key="2">
    <source>
        <dbReference type="EMBL" id="MBD2315289.1"/>
    </source>
</evidence>
<dbReference type="InterPro" id="IPR008249">
    <property type="entry name" value="UPF0231"/>
</dbReference>
<organism evidence="2 3">
    <name type="scientific">Phormidium tenue FACHB-1050</name>
    <dbReference type="NCBI Taxonomy" id="2692857"/>
    <lineage>
        <taxon>Bacteria</taxon>
        <taxon>Bacillati</taxon>
        <taxon>Cyanobacteriota</taxon>
        <taxon>Cyanophyceae</taxon>
        <taxon>Oscillatoriophycideae</taxon>
        <taxon>Oscillatoriales</taxon>
        <taxon>Oscillatoriaceae</taxon>
        <taxon>Phormidium</taxon>
    </lineage>
</organism>
<evidence type="ECO:0000313" key="3">
    <source>
        <dbReference type="Proteomes" id="UP000618445"/>
    </source>
</evidence>
<protein>
    <submittedName>
        <fullName evidence="2">YacL family protein</fullName>
    </submittedName>
</protein>
<reference evidence="2 3" key="1">
    <citation type="journal article" date="2020" name="ISME J.">
        <title>Comparative genomics reveals insights into cyanobacterial evolution and habitat adaptation.</title>
        <authorList>
            <person name="Chen M.Y."/>
            <person name="Teng W.K."/>
            <person name="Zhao L."/>
            <person name="Hu C.X."/>
            <person name="Zhou Y.K."/>
            <person name="Han B.P."/>
            <person name="Song L.R."/>
            <person name="Shu W.S."/>
        </authorList>
    </citation>
    <scope>NUCLEOTIDE SEQUENCE [LARGE SCALE GENOMIC DNA]</scope>
    <source>
        <strain evidence="2 3">FACHB-1050</strain>
    </source>
</reference>
<dbReference type="Proteomes" id="UP000618445">
    <property type="component" value="Unassembled WGS sequence"/>
</dbReference>
<evidence type="ECO:0000256" key="1">
    <source>
        <dbReference type="ARBA" id="ARBA00005367"/>
    </source>
</evidence>
<dbReference type="EMBL" id="JACJQY010000001">
    <property type="protein sequence ID" value="MBD2315289.1"/>
    <property type="molecule type" value="Genomic_DNA"/>
</dbReference>
<accession>A0ABR8C3G8</accession>
<keyword evidence="3" id="KW-1185">Reference proteome</keyword>
<name>A0ABR8C3G8_9CYAN</name>
<proteinExistence type="inferred from homology"/>
<sequence>MINIKFYRDEEGYFQADTEPEYQLLGQYLQSEIQGVAAVCAEILAIIQEIEIGDRIHAEGIGNAYGLRLTPKTANIWSEYTETELSLELPIADFKQALESCYKFCDRF</sequence>